<name>A0A916P7D1_MYCTX</name>
<proteinExistence type="predicted"/>
<evidence type="ECO:0000313" key="3">
    <source>
        <dbReference type="Proteomes" id="UP000039021"/>
    </source>
</evidence>
<gene>
    <name evidence="2" type="ORF">ERS007739_01179</name>
</gene>
<feature type="region of interest" description="Disordered" evidence="1">
    <location>
        <begin position="1"/>
        <end position="39"/>
    </location>
</feature>
<evidence type="ECO:0000313" key="2">
    <source>
        <dbReference type="EMBL" id="COX37250.1"/>
    </source>
</evidence>
<dbReference type="EMBL" id="CSBK01000415">
    <property type="protein sequence ID" value="COX37250.1"/>
    <property type="molecule type" value="Genomic_DNA"/>
</dbReference>
<organism evidence="2 3">
    <name type="scientific">Mycobacterium tuberculosis</name>
    <dbReference type="NCBI Taxonomy" id="1773"/>
    <lineage>
        <taxon>Bacteria</taxon>
        <taxon>Bacillati</taxon>
        <taxon>Actinomycetota</taxon>
        <taxon>Actinomycetes</taxon>
        <taxon>Mycobacteriales</taxon>
        <taxon>Mycobacteriaceae</taxon>
        <taxon>Mycobacterium</taxon>
        <taxon>Mycobacterium tuberculosis complex</taxon>
    </lineage>
</organism>
<reference evidence="3" key="1">
    <citation type="submission" date="2015-03" db="EMBL/GenBank/DDBJ databases">
        <authorList>
            <consortium name="Pathogen Informatics"/>
        </authorList>
    </citation>
    <scope>NUCLEOTIDE SEQUENCE [LARGE SCALE GENOMIC DNA]</scope>
    <source>
        <strain evidence="3">N09902308</strain>
    </source>
</reference>
<comment type="caution">
    <text evidence="2">The sequence shown here is derived from an EMBL/GenBank/DDBJ whole genome shotgun (WGS) entry which is preliminary data.</text>
</comment>
<dbReference type="Proteomes" id="UP000039021">
    <property type="component" value="Unassembled WGS sequence"/>
</dbReference>
<evidence type="ECO:0000256" key="1">
    <source>
        <dbReference type="SAM" id="MobiDB-lite"/>
    </source>
</evidence>
<dbReference type="AlphaFoldDB" id="A0A916P7D1"/>
<protein>
    <submittedName>
        <fullName evidence="2">Uncharacterized protein</fullName>
    </submittedName>
</protein>
<sequence>MTVSPTSAPIRMTLPGMGATSEPCSTAELGSGKRDSATR</sequence>
<accession>A0A916P7D1</accession>